<reference evidence="1 2" key="1">
    <citation type="submission" date="2018-01" db="EMBL/GenBank/DDBJ databases">
        <title>Whole genome sequencing of Histamine producing bacteria.</title>
        <authorList>
            <person name="Butler K."/>
        </authorList>
    </citation>
    <scope>NUCLEOTIDE SEQUENCE [LARGE SCALE GENOMIC DNA]</scope>
    <source>
        <strain evidence="1 2">DSM 100436</strain>
    </source>
</reference>
<accession>A0A2T3P094</accession>
<proteinExistence type="predicted"/>
<dbReference type="PIRSF" id="PIRSF037205">
    <property type="entry name" value="UCP037205"/>
    <property type="match status" value="1"/>
</dbReference>
<protein>
    <submittedName>
        <fullName evidence="1">DUF2256 domain-containing protein</fullName>
    </submittedName>
</protein>
<evidence type="ECO:0000313" key="2">
    <source>
        <dbReference type="Proteomes" id="UP000241771"/>
    </source>
</evidence>
<name>A0A2T3P094_9GAMM</name>
<dbReference type="Proteomes" id="UP000241771">
    <property type="component" value="Unassembled WGS sequence"/>
</dbReference>
<organism evidence="1 2">
    <name type="scientific">Photobacterium sanctipauli</name>
    <dbReference type="NCBI Taxonomy" id="1342794"/>
    <lineage>
        <taxon>Bacteria</taxon>
        <taxon>Pseudomonadati</taxon>
        <taxon>Pseudomonadota</taxon>
        <taxon>Gammaproteobacteria</taxon>
        <taxon>Vibrionales</taxon>
        <taxon>Vibrionaceae</taxon>
        <taxon>Photobacterium</taxon>
    </lineage>
</organism>
<dbReference type="AlphaFoldDB" id="A0A2T3P094"/>
<dbReference type="RefSeq" id="WP_081878976.1">
    <property type="nucleotide sequence ID" value="NZ_JGVO01000530.1"/>
</dbReference>
<dbReference type="PANTHER" id="PTHR37463">
    <property type="entry name" value="GSL3115 PROTEIN"/>
    <property type="match status" value="1"/>
</dbReference>
<dbReference type="EMBL" id="PYMA01000001">
    <property type="protein sequence ID" value="PSW21944.1"/>
    <property type="molecule type" value="Genomic_DNA"/>
</dbReference>
<dbReference type="PANTHER" id="PTHR37463:SF1">
    <property type="entry name" value="DUF2256 DOMAIN-CONTAINING PROTEIN"/>
    <property type="match status" value="1"/>
</dbReference>
<comment type="caution">
    <text evidence="1">The sequence shown here is derived from an EMBL/GenBank/DDBJ whole genome shotgun (WGS) entry which is preliminary data.</text>
</comment>
<sequence>MKKSQLPSKQCKVCGLPFTWRKKWEKVWHDVKYCSNRCRMQRKVKHG</sequence>
<gene>
    <name evidence="1" type="ORF">C9I98_01375</name>
</gene>
<dbReference type="InterPro" id="IPR017136">
    <property type="entry name" value="UCP037205"/>
</dbReference>
<evidence type="ECO:0000313" key="1">
    <source>
        <dbReference type="EMBL" id="PSW21944.1"/>
    </source>
</evidence>
<dbReference type="Pfam" id="PF10013">
    <property type="entry name" value="DUF2256"/>
    <property type="match status" value="1"/>
</dbReference>
<dbReference type="OrthoDB" id="27194at2"/>
<keyword evidence="2" id="KW-1185">Reference proteome</keyword>